<sequence length="165" mass="18478">MLAFAYSKSGNVVEEQTLFTYSGEEPPECQLARNVATINQYLSNYGALKPVGGARHPSLAMYALHHEIGCELGVRFITKIIHESELWQKRTLPSLALEAAQLMQHSQQPCELAGLTFVLKRNGEAMVFFTENHELDLVMSSLEVQSRMMTLREGAQVLRGHFLLA</sequence>
<dbReference type="Proteomes" id="UP001595453">
    <property type="component" value="Unassembled WGS sequence"/>
</dbReference>
<evidence type="ECO:0000313" key="1">
    <source>
        <dbReference type="EMBL" id="MFC3033212.1"/>
    </source>
</evidence>
<accession>A0ABV7CKR5</accession>
<keyword evidence="2" id="KW-1185">Reference proteome</keyword>
<evidence type="ECO:0000313" key="2">
    <source>
        <dbReference type="Proteomes" id="UP001595453"/>
    </source>
</evidence>
<comment type="caution">
    <text evidence="1">The sequence shown here is derived from an EMBL/GenBank/DDBJ whole genome shotgun (WGS) entry which is preliminary data.</text>
</comment>
<name>A0ABV7CKR5_9GAMM</name>
<protein>
    <submittedName>
        <fullName evidence="1">Uncharacterized protein</fullName>
    </submittedName>
</protein>
<dbReference type="EMBL" id="JBHRSD010000018">
    <property type="protein sequence ID" value="MFC3033212.1"/>
    <property type="molecule type" value="Genomic_DNA"/>
</dbReference>
<proteinExistence type="predicted"/>
<dbReference type="RefSeq" id="WP_377124475.1">
    <property type="nucleotide sequence ID" value="NZ_JBHRSD010000018.1"/>
</dbReference>
<organism evidence="1 2">
    <name type="scientific">Pseudoalteromonas fenneropenaei</name>
    <dbReference type="NCBI Taxonomy" id="1737459"/>
    <lineage>
        <taxon>Bacteria</taxon>
        <taxon>Pseudomonadati</taxon>
        <taxon>Pseudomonadota</taxon>
        <taxon>Gammaproteobacteria</taxon>
        <taxon>Alteromonadales</taxon>
        <taxon>Pseudoalteromonadaceae</taxon>
        <taxon>Pseudoalteromonas</taxon>
    </lineage>
</organism>
<gene>
    <name evidence="1" type="ORF">ACFOEE_11845</name>
</gene>
<reference evidence="2" key="1">
    <citation type="journal article" date="2019" name="Int. J. Syst. Evol. Microbiol.">
        <title>The Global Catalogue of Microorganisms (GCM) 10K type strain sequencing project: providing services to taxonomists for standard genome sequencing and annotation.</title>
        <authorList>
            <consortium name="The Broad Institute Genomics Platform"/>
            <consortium name="The Broad Institute Genome Sequencing Center for Infectious Disease"/>
            <person name="Wu L."/>
            <person name="Ma J."/>
        </authorList>
    </citation>
    <scope>NUCLEOTIDE SEQUENCE [LARGE SCALE GENOMIC DNA]</scope>
    <source>
        <strain evidence="2">KCTC 42730</strain>
    </source>
</reference>